<keyword evidence="15" id="KW-1185">Reference proteome</keyword>
<keyword evidence="7" id="KW-1278">Translocase</keyword>
<evidence type="ECO:0000256" key="1">
    <source>
        <dbReference type="ARBA" id="ARBA00022448"/>
    </source>
</evidence>
<evidence type="ECO:0000256" key="4">
    <source>
        <dbReference type="ARBA" id="ARBA00022519"/>
    </source>
</evidence>
<dbReference type="InterPro" id="IPR004606">
    <property type="entry name" value="Mop_domain"/>
</dbReference>
<evidence type="ECO:0000256" key="5">
    <source>
        <dbReference type="ARBA" id="ARBA00022741"/>
    </source>
</evidence>
<evidence type="ECO:0000256" key="8">
    <source>
        <dbReference type="ARBA" id="ARBA00023136"/>
    </source>
</evidence>
<organism evidence="13 14">
    <name type="scientific">Pseudooceanicola antarcticus</name>
    <dbReference type="NCBI Taxonomy" id="1247613"/>
    <lineage>
        <taxon>Bacteria</taxon>
        <taxon>Pseudomonadati</taxon>
        <taxon>Pseudomonadota</taxon>
        <taxon>Alphaproteobacteria</taxon>
        <taxon>Rhodobacterales</taxon>
        <taxon>Paracoccaceae</taxon>
        <taxon>Pseudooceanicola</taxon>
    </lineage>
</organism>
<evidence type="ECO:0000313" key="15">
    <source>
        <dbReference type="Proteomes" id="UP000231702"/>
    </source>
</evidence>
<dbReference type="EMBL" id="OBEA01000005">
    <property type="protein sequence ID" value="SNY54962.1"/>
    <property type="molecule type" value="Genomic_DNA"/>
</dbReference>
<dbReference type="SUPFAM" id="SSF50331">
    <property type="entry name" value="MOP-like"/>
    <property type="match status" value="1"/>
</dbReference>
<dbReference type="Gene3D" id="3.40.50.300">
    <property type="entry name" value="P-loop containing nucleotide triphosphate hydrolases"/>
    <property type="match status" value="1"/>
</dbReference>
<keyword evidence="5" id="KW-0547">Nucleotide-binding</keyword>
<evidence type="ECO:0000256" key="6">
    <source>
        <dbReference type="ARBA" id="ARBA00022840"/>
    </source>
</evidence>
<dbReference type="Pfam" id="PF03459">
    <property type="entry name" value="TOBE"/>
    <property type="match status" value="1"/>
</dbReference>
<dbReference type="PROSITE" id="PS50893">
    <property type="entry name" value="ABC_TRANSPORTER_2"/>
    <property type="match status" value="1"/>
</dbReference>
<evidence type="ECO:0000259" key="10">
    <source>
        <dbReference type="PROSITE" id="PS50893"/>
    </source>
</evidence>
<dbReference type="InterPro" id="IPR005116">
    <property type="entry name" value="Transp-assoc_OB_typ1"/>
</dbReference>
<dbReference type="EMBL" id="PGTD01000015">
    <property type="protein sequence ID" value="PJE29650.1"/>
    <property type="molecule type" value="Genomic_DNA"/>
</dbReference>
<dbReference type="GO" id="GO:0005524">
    <property type="term" value="F:ATP binding"/>
    <property type="evidence" value="ECO:0007669"/>
    <property type="project" value="UniProtKB-KW"/>
</dbReference>
<dbReference type="Proteomes" id="UP000231655">
    <property type="component" value="Unassembled WGS sequence"/>
</dbReference>
<dbReference type="InterPro" id="IPR003593">
    <property type="entry name" value="AAA+_ATPase"/>
</dbReference>
<dbReference type="PROSITE" id="PS00211">
    <property type="entry name" value="ABC_TRANSPORTER_1"/>
    <property type="match status" value="1"/>
</dbReference>
<proteinExistence type="predicted"/>
<dbReference type="InterPro" id="IPR008995">
    <property type="entry name" value="Mo/tungstate-bd_C_term_dom"/>
</dbReference>
<dbReference type="GO" id="GO:0016887">
    <property type="term" value="F:ATP hydrolysis activity"/>
    <property type="evidence" value="ECO:0007669"/>
    <property type="project" value="InterPro"/>
</dbReference>
<keyword evidence="3 9" id="KW-0500">Molybdenum</keyword>
<sequence>MSLSLRLRHSFGSAGLDLSFEAPPGLTVLFGASGAGKTSVVRAVAGLLRPDEGRIALDERVLFDSGQGVDLRPHRRRVGYVFQEPRLFPHLSVRGNLGYGRRFARAGKSQDFDRITDMLGLAPLLSRRPGALSGGEQQRVAIGRALLSDPQILLADEPLSALDTARKDEILPWLERLRDEAGLPILYVSHSVQEVARLATTVIELEAGRITRMGPAVEVFSDPGFTPSGTREAGALITARIRSHHADGLSELDAGGAALFLPRLAQPEGTELRLRLPASDVILSRRRPEGLSALNIVAGRVVSIREGHGPGALVAVETRAGQILARLTQRSVSALELAEGVECHAILKTLSIAPGNVGSG</sequence>
<dbReference type="PROSITE" id="PS51866">
    <property type="entry name" value="MOP"/>
    <property type="match status" value="1"/>
</dbReference>
<protein>
    <submittedName>
        <fullName evidence="13">Molybdate transport system ATP-binding protein</fullName>
    </submittedName>
    <submittedName>
        <fullName evidence="12">Molybdenum ABC transporter ATP-binding protein</fullName>
    </submittedName>
</protein>
<dbReference type="AlphaFoldDB" id="A0A285J433"/>
<dbReference type="InterPro" id="IPR027417">
    <property type="entry name" value="P-loop_NTPase"/>
</dbReference>
<dbReference type="GO" id="GO:0015098">
    <property type="term" value="F:molybdate ion transmembrane transporter activity"/>
    <property type="evidence" value="ECO:0007669"/>
    <property type="project" value="InterPro"/>
</dbReference>
<dbReference type="InterPro" id="IPR050334">
    <property type="entry name" value="Molybdenum_import_ModC"/>
</dbReference>
<evidence type="ECO:0000259" key="11">
    <source>
        <dbReference type="PROSITE" id="PS51866"/>
    </source>
</evidence>
<dbReference type="InterPro" id="IPR011868">
    <property type="entry name" value="ModC_ABC_ATP-bd"/>
</dbReference>
<evidence type="ECO:0000313" key="12">
    <source>
        <dbReference type="EMBL" id="PJE29650.1"/>
    </source>
</evidence>
<reference evidence="12 15" key="2">
    <citation type="journal article" date="2018" name="Int. J. Syst. Evol. Microbiol.">
        <title>Pseudooceanicola lipolyticus sp. nov., a marine alphaproteobacterium, reclassification of Oceanicola flagellatus as Pseudooceanicola flagellatus comb. nov. and emended description of the genus Pseudooceanicola.</title>
        <authorList>
            <person name="Huang M.-M."/>
            <person name="Guo L.-L."/>
            <person name="Wu Y.-H."/>
            <person name="Lai Q.-L."/>
            <person name="Shao Z.-Z."/>
            <person name="Wang C.-S."/>
            <person name="Wu M."/>
            <person name="Xu X.-W."/>
        </authorList>
    </citation>
    <scope>NUCLEOTIDE SEQUENCE [LARGE SCALE GENOMIC DNA]</scope>
    <source>
        <strain evidence="12 15">Ar-45</strain>
    </source>
</reference>
<keyword evidence="6 13" id="KW-0067">ATP-binding</keyword>
<keyword evidence="2" id="KW-1003">Cell membrane</keyword>
<dbReference type="PANTHER" id="PTHR43514">
    <property type="entry name" value="ABC TRANSPORTER I FAMILY MEMBER 10"/>
    <property type="match status" value="1"/>
</dbReference>
<dbReference type="InterPro" id="IPR017871">
    <property type="entry name" value="ABC_transporter-like_CS"/>
</dbReference>
<evidence type="ECO:0000256" key="2">
    <source>
        <dbReference type="ARBA" id="ARBA00022475"/>
    </source>
</evidence>
<feature type="domain" description="Mop" evidence="11">
    <location>
        <begin position="290"/>
        <end position="356"/>
    </location>
</feature>
<dbReference type="Gene3D" id="2.40.50.100">
    <property type="match status" value="1"/>
</dbReference>
<keyword evidence="1" id="KW-0813">Transport</keyword>
<evidence type="ECO:0000313" key="13">
    <source>
        <dbReference type="EMBL" id="SNY54962.1"/>
    </source>
</evidence>
<dbReference type="PANTHER" id="PTHR43514:SF4">
    <property type="entry name" value="ABC TRANSPORTER I FAMILY MEMBER 10"/>
    <property type="match status" value="1"/>
</dbReference>
<evidence type="ECO:0000313" key="14">
    <source>
        <dbReference type="Proteomes" id="UP000231655"/>
    </source>
</evidence>
<dbReference type="Proteomes" id="UP000231702">
    <property type="component" value="Unassembled WGS sequence"/>
</dbReference>
<dbReference type="GO" id="GO:0140359">
    <property type="term" value="F:ABC-type transporter activity"/>
    <property type="evidence" value="ECO:0007669"/>
    <property type="project" value="InterPro"/>
</dbReference>
<accession>A0A285J433</accession>
<dbReference type="RefSeq" id="WP_097146656.1">
    <property type="nucleotide sequence ID" value="NZ_OBEA01000005.1"/>
</dbReference>
<feature type="domain" description="ABC transporter" evidence="10">
    <location>
        <begin position="5"/>
        <end position="232"/>
    </location>
</feature>
<keyword evidence="4" id="KW-0997">Cell inner membrane</keyword>
<dbReference type="SMART" id="SM00382">
    <property type="entry name" value="AAA"/>
    <property type="match status" value="1"/>
</dbReference>
<dbReference type="Pfam" id="PF00005">
    <property type="entry name" value="ABC_tran"/>
    <property type="match status" value="1"/>
</dbReference>
<keyword evidence="8" id="KW-0472">Membrane</keyword>
<dbReference type="InterPro" id="IPR003439">
    <property type="entry name" value="ABC_transporter-like_ATP-bd"/>
</dbReference>
<dbReference type="OrthoDB" id="9802264at2"/>
<evidence type="ECO:0000256" key="9">
    <source>
        <dbReference type="PROSITE-ProRule" id="PRU01213"/>
    </source>
</evidence>
<dbReference type="SUPFAM" id="SSF52540">
    <property type="entry name" value="P-loop containing nucleoside triphosphate hydrolases"/>
    <property type="match status" value="1"/>
</dbReference>
<evidence type="ECO:0000256" key="3">
    <source>
        <dbReference type="ARBA" id="ARBA00022505"/>
    </source>
</evidence>
<dbReference type="NCBIfam" id="TIGR02142">
    <property type="entry name" value="modC_ABC"/>
    <property type="match status" value="1"/>
</dbReference>
<name>A0A285J433_9RHOB</name>
<dbReference type="GO" id="GO:0016020">
    <property type="term" value="C:membrane"/>
    <property type="evidence" value="ECO:0007669"/>
    <property type="project" value="InterPro"/>
</dbReference>
<evidence type="ECO:0000256" key="7">
    <source>
        <dbReference type="ARBA" id="ARBA00022967"/>
    </source>
</evidence>
<reference evidence="13 14" key="1">
    <citation type="submission" date="2017-09" db="EMBL/GenBank/DDBJ databases">
        <authorList>
            <person name="Ehlers B."/>
            <person name="Leendertz F.H."/>
        </authorList>
    </citation>
    <scope>NUCLEOTIDE SEQUENCE [LARGE SCALE GENOMIC DNA]</scope>
    <source>
        <strain evidence="13 14">CGMCC 1.12662</strain>
    </source>
</reference>
<gene>
    <name evidence="12" type="primary">modC</name>
    <name evidence="12" type="ORF">CVM39_07010</name>
    <name evidence="13" type="ORF">SAMN06297129_2960</name>
</gene>